<organism evidence="9 10">
    <name type="scientific">Alkalihalobacterium chitinilyticum</name>
    <dbReference type="NCBI Taxonomy" id="2980103"/>
    <lineage>
        <taxon>Bacteria</taxon>
        <taxon>Bacillati</taxon>
        <taxon>Bacillota</taxon>
        <taxon>Bacilli</taxon>
        <taxon>Bacillales</taxon>
        <taxon>Bacillaceae</taxon>
        <taxon>Alkalihalobacterium</taxon>
    </lineage>
</organism>
<evidence type="ECO:0000313" key="10">
    <source>
        <dbReference type="Proteomes" id="UP001148125"/>
    </source>
</evidence>
<keyword evidence="3 7" id="KW-0227">DNA damage</keyword>
<comment type="similarity">
    <text evidence="1 7">Belongs to the RecO family.</text>
</comment>
<gene>
    <name evidence="7 9" type="primary">recO</name>
    <name evidence="9" type="ORF">N7Z68_10955</name>
</gene>
<dbReference type="SUPFAM" id="SSF57863">
    <property type="entry name" value="ArfGap/RecO-like zinc finger"/>
    <property type="match status" value="1"/>
</dbReference>
<accession>A0ABT5VEL6</accession>
<evidence type="ECO:0000259" key="8">
    <source>
        <dbReference type="Pfam" id="PF11967"/>
    </source>
</evidence>
<evidence type="ECO:0000256" key="3">
    <source>
        <dbReference type="ARBA" id="ARBA00022763"/>
    </source>
</evidence>
<dbReference type="InterPro" id="IPR003717">
    <property type="entry name" value="RecO"/>
</dbReference>
<dbReference type="Gene3D" id="1.20.1440.120">
    <property type="entry name" value="Recombination protein O, C-terminal domain"/>
    <property type="match status" value="1"/>
</dbReference>
<dbReference type="Gene3D" id="2.40.50.140">
    <property type="entry name" value="Nucleic acid-binding proteins"/>
    <property type="match status" value="1"/>
</dbReference>
<evidence type="ECO:0000256" key="1">
    <source>
        <dbReference type="ARBA" id="ARBA00007452"/>
    </source>
</evidence>
<evidence type="ECO:0000256" key="2">
    <source>
        <dbReference type="ARBA" id="ARBA00021310"/>
    </source>
</evidence>
<evidence type="ECO:0000313" key="9">
    <source>
        <dbReference type="EMBL" id="MDE5413906.1"/>
    </source>
</evidence>
<dbReference type="InterPro" id="IPR037278">
    <property type="entry name" value="ARFGAP/RecO"/>
</dbReference>
<comment type="function">
    <text evidence="7">Involved in DNA repair and RecF pathway recombination.</text>
</comment>
<dbReference type="Pfam" id="PF02565">
    <property type="entry name" value="RecO_C"/>
    <property type="match status" value="1"/>
</dbReference>
<dbReference type="InterPro" id="IPR022572">
    <property type="entry name" value="DNA_rep/recomb_RecO_N"/>
</dbReference>
<evidence type="ECO:0000256" key="6">
    <source>
        <dbReference type="ARBA" id="ARBA00033409"/>
    </source>
</evidence>
<dbReference type="Proteomes" id="UP001148125">
    <property type="component" value="Unassembled WGS sequence"/>
</dbReference>
<evidence type="ECO:0000256" key="5">
    <source>
        <dbReference type="ARBA" id="ARBA00023204"/>
    </source>
</evidence>
<keyword evidence="10" id="KW-1185">Reference proteome</keyword>
<sequence length="254" mass="28966">MFQKVEGIVIRTSDYGESNKIVTLLTRELGKIGVMARGAKKPKSRLAAVSQLFIYGTFLIQKSSGLGTLQQGEIIQSYREVRNDLLRASYASYIVEITDKLTNDRERNPYLFELLMQTLHYIDEEVDPEILVRLYEVKMLFVAGIGPQLNNCASCGSVDGEFSFSIGEGGFLCHRCSAKDPYRLKVSPGTIKLLRLFYHFDLNRLGNISVKKETKQELKQVLNSYYDEYSGLKLKSRSFLDQLEKMDWLDSNQS</sequence>
<dbReference type="SUPFAM" id="SSF50249">
    <property type="entry name" value="Nucleic acid-binding proteins"/>
    <property type="match status" value="1"/>
</dbReference>
<dbReference type="NCBIfam" id="TIGR00613">
    <property type="entry name" value="reco"/>
    <property type="match status" value="1"/>
</dbReference>
<dbReference type="PANTHER" id="PTHR33991:SF1">
    <property type="entry name" value="DNA REPAIR PROTEIN RECO"/>
    <property type="match status" value="1"/>
</dbReference>
<keyword evidence="5 7" id="KW-0234">DNA repair</keyword>
<dbReference type="InterPro" id="IPR012340">
    <property type="entry name" value="NA-bd_OB-fold"/>
</dbReference>
<dbReference type="RefSeq" id="WP_275118517.1">
    <property type="nucleotide sequence ID" value="NZ_JAOTPO010000006.1"/>
</dbReference>
<dbReference type="Pfam" id="PF11967">
    <property type="entry name" value="RecO_N"/>
    <property type="match status" value="1"/>
</dbReference>
<reference evidence="9" key="1">
    <citation type="submission" date="2024-05" db="EMBL/GenBank/DDBJ databases">
        <title>Alkalihalobacillus sp. strain MEB203 novel alkaliphilic bacterium from Lonar Lake, India.</title>
        <authorList>
            <person name="Joshi A."/>
            <person name="Thite S."/>
            <person name="Mengade P."/>
        </authorList>
    </citation>
    <scope>NUCLEOTIDE SEQUENCE</scope>
    <source>
        <strain evidence="9">MEB 203</strain>
    </source>
</reference>
<evidence type="ECO:0000256" key="7">
    <source>
        <dbReference type="HAMAP-Rule" id="MF_00201"/>
    </source>
</evidence>
<dbReference type="InterPro" id="IPR042242">
    <property type="entry name" value="RecO_C"/>
</dbReference>
<protein>
    <recommendedName>
        <fullName evidence="2 7">DNA repair protein RecO</fullName>
    </recommendedName>
    <alternativeName>
        <fullName evidence="6 7">Recombination protein O</fullName>
    </alternativeName>
</protein>
<name>A0ABT5VEL6_9BACI</name>
<keyword evidence="4 7" id="KW-0233">DNA recombination</keyword>
<dbReference type="PANTHER" id="PTHR33991">
    <property type="entry name" value="DNA REPAIR PROTEIN RECO"/>
    <property type="match status" value="1"/>
</dbReference>
<evidence type="ECO:0000256" key="4">
    <source>
        <dbReference type="ARBA" id="ARBA00023172"/>
    </source>
</evidence>
<proteinExistence type="inferred from homology"/>
<feature type="domain" description="DNA replication/recombination mediator RecO N-terminal" evidence="8">
    <location>
        <begin position="1"/>
        <end position="78"/>
    </location>
</feature>
<dbReference type="EMBL" id="JAOTPO010000006">
    <property type="protein sequence ID" value="MDE5413906.1"/>
    <property type="molecule type" value="Genomic_DNA"/>
</dbReference>
<comment type="caution">
    <text evidence="9">The sequence shown here is derived from an EMBL/GenBank/DDBJ whole genome shotgun (WGS) entry which is preliminary data.</text>
</comment>
<dbReference type="HAMAP" id="MF_00201">
    <property type="entry name" value="RecO"/>
    <property type="match status" value="1"/>
</dbReference>